<proteinExistence type="predicted"/>
<dbReference type="InterPro" id="IPR000719">
    <property type="entry name" value="Prot_kinase_dom"/>
</dbReference>
<dbReference type="GO" id="GO:0007094">
    <property type="term" value="P:mitotic spindle assembly checkpoint signaling"/>
    <property type="evidence" value="ECO:0007669"/>
    <property type="project" value="TreeGrafter"/>
</dbReference>
<dbReference type="GO" id="GO:0004712">
    <property type="term" value="F:protein serine/threonine/tyrosine kinase activity"/>
    <property type="evidence" value="ECO:0007669"/>
    <property type="project" value="TreeGrafter"/>
</dbReference>
<evidence type="ECO:0000256" key="5">
    <source>
        <dbReference type="ARBA" id="ARBA00022840"/>
    </source>
</evidence>
<dbReference type="SUPFAM" id="SSF56112">
    <property type="entry name" value="Protein kinase-like (PK-like)"/>
    <property type="match status" value="1"/>
</dbReference>
<keyword evidence="2" id="KW-0808">Transferase</keyword>
<evidence type="ECO:0000256" key="3">
    <source>
        <dbReference type="ARBA" id="ARBA00022741"/>
    </source>
</evidence>
<evidence type="ECO:0000256" key="1">
    <source>
        <dbReference type="ARBA" id="ARBA00022527"/>
    </source>
</evidence>
<dbReference type="Gene3D" id="1.10.510.10">
    <property type="entry name" value="Transferase(Phosphotransferase) domain 1"/>
    <property type="match status" value="1"/>
</dbReference>
<evidence type="ECO:0000259" key="6">
    <source>
        <dbReference type="PROSITE" id="PS50011"/>
    </source>
</evidence>
<dbReference type="GO" id="GO:0098813">
    <property type="term" value="P:nuclear chromosome segregation"/>
    <property type="evidence" value="ECO:0007669"/>
    <property type="project" value="UniProtKB-ARBA"/>
</dbReference>
<protein>
    <submittedName>
        <fullName evidence="7">Pkinase-domain-containing protein</fullName>
    </submittedName>
</protein>
<evidence type="ECO:0000256" key="4">
    <source>
        <dbReference type="ARBA" id="ARBA00022777"/>
    </source>
</evidence>
<dbReference type="PROSITE" id="PS00108">
    <property type="entry name" value="PROTEIN_KINASE_ST"/>
    <property type="match status" value="1"/>
</dbReference>
<dbReference type="GO" id="GO:0005634">
    <property type="term" value="C:nucleus"/>
    <property type="evidence" value="ECO:0007669"/>
    <property type="project" value="TreeGrafter"/>
</dbReference>
<organism evidence="7 8">
    <name type="scientific">Athelia psychrophila</name>
    <dbReference type="NCBI Taxonomy" id="1759441"/>
    <lineage>
        <taxon>Eukaryota</taxon>
        <taxon>Fungi</taxon>
        <taxon>Dikarya</taxon>
        <taxon>Basidiomycota</taxon>
        <taxon>Agaricomycotina</taxon>
        <taxon>Agaricomycetes</taxon>
        <taxon>Agaricomycetidae</taxon>
        <taxon>Atheliales</taxon>
        <taxon>Atheliaceae</taxon>
        <taxon>Athelia</taxon>
    </lineage>
</organism>
<dbReference type="InterPro" id="IPR008271">
    <property type="entry name" value="Ser/Thr_kinase_AS"/>
</dbReference>
<dbReference type="GO" id="GO:0005524">
    <property type="term" value="F:ATP binding"/>
    <property type="evidence" value="ECO:0007669"/>
    <property type="project" value="UniProtKB-KW"/>
</dbReference>
<dbReference type="Pfam" id="PF00069">
    <property type="entry name" value="Pkinase"/>
    <property type="match status" value="1"/>
</dbReference>
<dbReference type="GO" id="GO:0034501">
    <property type="term" value="P:protein localization to kinetochore"/>
    <property type="evidence" value="ECO:0007669"/>
    <property type="project" value="TreeGrafter"/>
</dbReference>
<dbReference type="OrthoDB" id="20524at2759"/>
<dbReference type="GO" id="GO:0033316">
    <property type="term" value="P:meiotic spindle assembly checkpoint signaling"/>
    <property type="evidence" value="ECO:0007669"/>
    <property type="project" value="TreeGrafter"/>
</dbReference>
<keyword evidence="4" id="KW-0418">Kinase</keyword>
<dbReference type="GO" id="GO:0004674">
    <property type="term" value="F:protein serine/threonine kinase activity"/>
    <property type="evidence" value="ECO:0007669"/>
    <property type="project" value="UniProtKB-KW"/>
</dbReference>
<dbReference type="PANTHER" id="PTHR22974:SF21">
    <property type="entry name" value="DUAL SPECIFICITY PROTEIN KINASE TTK"/>
    <property type="match status" value="1"/>
</dbReference>
<dbReference type="FunFam" id="1.10.510.10:FF:000224">
    <property type="entry name" value="serine/threonine-protein kinase mph1 isoform X1"/>
    <property type="match status" value="1"/>
</dbReference>
<dbReference type="STRING" id="436010.A0A166WBM9"/>
<evidence type="ECO:0000313" key="7">
    <source>
        <dbReference type="EMBL" id="KZP33593.1"/>
    </source>
</evidence>
<dbReference type="Gene3D" id="3.30.200.20">
    <property type="entry name" value="Phosphorylase Kinase, domain 1"/>
    <property type="match status" value="1"/>
</dbReference>
<dbReference type="PANTHER" id="PTHR22974">
    <property type="entry name" value="MIXED LINEAGE PROTEIN KINASE"/>
    <property type="match status" value="1"/>
</dbReference>
<dbReference type="InterPro" id="IPR011009">
    <property type="entry name" value="Kinase-like_dom_sf"/>
</dbReference>
<dbReference type="Proteomes" id="UP000076532">
    <property type="component" value="Unassembled WGS sequence"/>
</dbReference>
<evidence type="ECO:0000256" key="2">
    <source>
        <dbReference type="ARBA" id="ARBA00022679"/>
    </source>
</evidence>
<feature type="domain" description="Protein kinase" evidence="6">
    <location>
        <begin position="1"/>
        <end position="276"/>
    </location>
</feature>
<keyword evidence="3" id="KW-0547">Nucleotide-binding</keyword>
<dbReference type="SMART" id="SM00220">
    <property type="entry name" value="S_TKc"/>
    <property type="match status" value="1"/>
</dbReference>
<reference evidence="7 8" key="1">
    <citation type="journal article" date="2016" name="Mol. Biol. Evol.">
        <title>Comparative Genomics of Early-Diverging Mushroom-Forming Fungi Provides Insights into the Origins of Lignocellulose Decay Capabilities.</title>
        <authorList>
            <person name="Nagy L.G."/>
            <person name="Riley R."/>
            <person name="Tritt A."/>
            <person name="Adam C."/>
            <person name="Daum C."/>
            <person name="Floudas D."/>
            <person name="Sun H."/>
            <person name="Yadav J.S."/>
            <person name="Pangilinan J."/>
            <person name="Larsson K.H."/>
            <person name="Matsuura K."/>
            <person name="Barry K."/>
            <person name="Labutti K."/>
            <person name="Kuo R."/>
            <person name="Ohm R.A."/>
            <person name="Bhattacharya S.S."/>
            <person name="Shirouzu T."/>
            <person name="Yoshinaga Y."/>
            <person name="Martin F.M."/>
            <person name="Grigoriev I.V."/>
            <person name="Hibbett D.S."/>
        </authorList>
    </citation>
    <scope>NUCLEOTIDE SEQUENCE [LARGE SCALE GENOMIC DNA]</scope>
    <source>
        <strain evidence="7 8">CBS 109695</strain>
    </source>
</reference>
<dbReference type="InterPro" id="IPR027084">
    <property type="entry name" value="Mps1_cat"/>
</dbReference>
<dbReference type="EMBL" id="KV417482">
    <property type="protein sequence ID" value="KZP33593.1"/>
    <property type="molecule type" value="Genomic_DNA"/>
</dbReference>
<name>A0A166WBM9_9AGAM</name>
<sequence>MTAASEIFAVKRVSLDKTDSETMSGFMNEIALLKRLDGNNRIIRLVDSEVRQGPAGGNKGLLLLVMECGEIDLAKLLQEQQKAPMNMVWVSYYWQQMLEAVHVIHEEKIVHSDLKPANFVLVRGQLKLIDFGIANAIANDTTNIQRDQQIGTANYMSPEAIEPPDGMRRHKVGRPSDVWSLGCILYQMIYGQPPFQHLSMYQKMKVIPDSSHVIDFPDHAVPPAPARAPGSMSPPQRPEHLKIHVRGDVILSMKSCLCRNPKERAAIPELLEQDWLAMRETNAPAAKPALARDETIINPYYMRQLLTYGIKLGQQQQNADMNPDELLKEAERLVAELKALES</sequence>
<keyword evidence="8" id="KW-1185">Reference proteome</keyword>
<dbReference type="GO" id="GO:0000776">
    <property type="term" value="C:kinetochore"/>
    <property type="evidence" value="ECO:0007669"/>
    <property type="project" value="TreeGrafter"/>
</dbReference>
<accession>A0A166WBM9</accession>
<keyword evidence="5" id="KW-0067">ATP-binding</keyword>
<keyword evidence="1" id="KW-0723">Serine/threonine-protein kinase</keyword>
<gene>
    <name evidence="7" type="ORF">FIBSPDRAFT_721061</name>
</gene>
<evidence type="ECO:0000313" key="8">
    <source>
        <dbReference type="Proteomes" id="UP000076532"/>
    </source>
</evidence>
<dbReference type="PROSITE" id="PS50011">
    <property type="entry name" value="PROTEIN_KINASE_DOM"/>
    <property type="match status" value="1"/>
</dbReference>
<dbReference type="CDD" id="cd14131">
    <property type="entry name" value="PKc_Mps1"/>
    <property type="match status" value="1"/>
</dbReference>
<dbReference type="AlphaFoldDB" id="A0A166WBM9"/>